<dbReference type="Proteomes" id="UP001518990">
    <property type="component" value="Unassembled WGS sequence"/>
</dbReference>
<accession>A0ABS3KK61</accession>
<protein>
    <submittedName>
        <fullName evidence="1">Uncharacterized protein</fullName>
    </submittedName>
</protein>
<organism evidence="1 2">
    <name type="scientific">Roseomonas marmotae</name>
    <dbReference type="NCBI Taxonomy" id="2768161"/>
    <lineage>
        <taxon>Bacteria</taxon>
        <taxon>Pseudomonadati</taxon>
        <taxon>Pseudomonadota</taxon>
        <taxon>Alphaproteobacteria</taxon>
        <taxon>Acetobacterales</taxon>
        <taxon>Roseomonadaceae</taxon>
        <taxon>Roseomonas</taxon>
    </lineage>
</organism>
<evidence type="ECO:0000313" key="2">
    <source>
        <dbReference type="Proteomes" id="UP001518990"/>
    </source>
</evidence>
<comment type="caution">
    <text evidence="1">The sequence shown here is derived from an EMBL/GenBank/DDBJ whole genome shotgun (WGS) entry which is preliminary data.</text>
</comment>
<reference evidence="1 2" key="1">
    <citation type="submission" date="2020-09" db="EMBL/GenBank/DDBJ databases">
        <title>Roseomonas.</title>
        <authorList>
            <person name="Zhu W."/>
        </authorList>
    </citation>
    <scope>NUCLEOTIDE SEQUENCE [LARGE SCALE GENOMIC DNA]</scope>
    <source>
        <strain evidence="1 2">1311</strain>
    </source>
</reference>
<keyword evidence="2" id="KW-1185">Reference proteome</keyword>
<gene>
    <name evidence="1" type="ORF">IAI60_22660</name>
</gene>
<evidence type="ECO:0000313" key="1">
    <source>
        <dbReference type="EMBL" id="MBO1077387.1"/>
    </source>
</evidence>
<name>A0ABS3KK61_9PROT</name>
<proteinExistence type="predicted"/>
<dbReference type="EMBL" id="JACTNF010000102">
    <property type="protein sequence ID" value="MBO1077387.1"/>
    <property type="molecule type" value="Genomic_DNA"/>
</dbReference>
<dbReference type="RefSeq" id="WP_207451599.1">
    <property type="nucleotide sequence ID" value="NZ_CP061091.1"/>
</dbReference>
<sequence length="110" mass="12022">MADFPIQVKITSNEATLSSIMEFMQSQSEGPVRTGESLDEGDTLNFDPTLGDLAAILAVVRSGVWLASAPKYLFNYIRGAARENPKVMMTIKTPKGMVKLEAVMNLVLEN</sequence>